<protein>
    <submittedName>
        <fullName evidence="1">Uncharacterized protein</fullName>
    </submittedName>
</protein>
<accession>A0ACC2SS89</accession>
<evidence type="ECO:0000313" key="1">
    <source>
        <dbReference type="EMBL" id="KAJ9065165.1"/>
    </source>
</evidence>
<sequence length="79" mass="8670">MKPGAKASVPDNWEDNRGSQSKSRSKIPIDNDEIIAADVAVGPVGEMESPNWLKNADKNDLHTLEANLSPKQKKEIMGR</sequence>
<organism evidence="1 2">
    <name type="scientific">Entomophthora muscae</name>
    <dbReference type="NCBI Taxonomy" id="34485"/>
    <lineage>
        <taxon>Eukaryota</taxon>
        <taxon>Fungi</taxon>
        <taxon>Fungi incertae sedis</taxon>
        <taxon>Zoopagomycota</taxon>
        <taxon>Entomophthoromycotina</taxon>
        <taxon>Entomophthoromycetes</taxon>
        <taxon>Entomophthorales</taxon>
        <taxon>Entomophthoraceae</taxon>
        <taxon>Entomophthora</taxon>
    </lineage>
</organism>
<gene>
    <name evidence="1" type="ORF">DSO57_1022577</name>
</gene>
<evidence type="ECO:0000313" key="2">
    <source>
        <dbReference type="Proteomes" id="UP001165960"/>
    </source>
</evidence>
<dbReference type="EMBL" id="QTSX02004374">
    <property type="protein sequence ID" value="KAJ9065165.1"/>
    <property type="molecule type" value="Genomic_DNA"/>
</dbReference>
<dbReference type="Proteomes" id="UP001165960">
    <property type="component" value="Unassembled WGS sequence"/>
</dbReference>
<name>A0ACC2SS89_9FUNG</name>
<comment type="caution">
    <text evidence="1">The sequence shown here is derived from an EMBL/GenBank/DDBJ whole genome shotgun (WGS) entry which is preliminary data.</text>
</comment>
<reference evidence="1" key="1">
    <citation type="submission" date="2022-04" db="EMBL/GenBank/DDBJ databases">
        <title>Genome of the entomopathogenic fungus Entomophthora muscae.</title>
        <authorList>
            <person name="Elya C."/>
            <person name="Lovett B.R."/>
            <person name="Lee E."/>
            <person name="Macias A.M."/>
            <person name="Hajek A.E."/>
            <person name="De Bivort B.L."/>
            <person name="Kasson M.T."/>
            <person name="De Fine Licht H.H."/>
            <person name="Stajich J.E."/>
        </authorList>
    </citation>
    <scope>NUCLEOTIDE SEQUENCE</scope>
    <source>
        <strain evidence="1">Berkeley</strain>
    </source>
</reference>
<keyword evidence="2" id="KW-1185">Reference proteome</keyword>
<proteinExistence type="predicted"/>